<feature type="transmembrane region" description="Helical" evidence="2">
    <location>
        <begin position="109"/>
        <end position="129"/>
    </location>
</feature>
<dbReference type="PATRIC" id="fig|37927.3.peg.3563"/>
<dbReference type="EMBL" id="CP014518">
    <property type="protein sequence ID" value="AMM34132.1"/>
    <property type="molecule type" value="Genomic_DNA"/>
</dbReference>
<organism evidence="3 4">
    <name type="scientific">Sinomonas atrocyanea</name>
    <dbReference type="NCBI Taxonomy" id="37927"/>
    <lineage>
        <taxon>Bacteria</taxon>
        <taxon>Bacillati</taxon>
        <taxon>Actinomycetota</taxon>
        <taxon>Actinomycetes</taxon>
        <taxon>Micrococcales</taxon>
        <taxon>Micrococcaceae</taxon>
        <taxon>Sinomonas</taxon>
    </lineage>
</organism>
<reference evidence="3 4" key="1">
    <citation type="submission" date="2016-02" db="EMBL/GenBank/DDBJ databases">
        <title>Complete genome of Sinomonas atrocyanea KCTC 3377.</title>
        <authorList>
            <person name="Kim K.M."/>
        </authorList>
    </citation>
    <scope>NUCLEOTIDE SEQUENCE [LARGE SCALE GENOMIC DNA]</scope>
    <source>
        <strain evidence="3 4">KCTC 3377</strain>
    </source>
</reference>
<gene>
    <name evidence="3" type="ORF">SA2016_3472</name>
</gene>
<evidence type="ECO:0000256" key="2">
    <source>
        <dbReference type="SAM" id="Phobius"/>
    </source>
</evidence>
<accession>A0A127A8X8</accession>
<dbReference type="KEGG" id="satk:SA2016_3472"/>
<protein>
    <submittedName>
        <fullName evidence="3">Uncharacterized protein</fullName>
    </submittedName>
</protein>
<feature type="region of interest" description="Disordered" evidence="1">
    <location>
        <begin position="1"/>
        <end position="51"/>
    </location>
</feature>
<proteinExistence type="predicted"/>
<feature type="compositionally biased region" description="Low complexity" evidence="1">
    <location>
        <begin position="25"/>
        <end position="44"/>
    </location>
</feature>
<keyword evidence="2" id="KW-0812">Transmembrane</keyword>
<sequence>MSAEEDARRIASGPLPSELVGGAAGAAAHDGARPASSAAPPEEGGTAGEDQAPFDPLRLCVFATIALLGWLAGPVALVVFAAVGFAGYWRARRAGLTRSKCYLRDTRLVLAYLAALTAAGLWGICSLLVQGGIL</sequence>
<dbReference type="AlphaFoldDB" id="A0A127A8X8"/>
<keyword evidence="2" id="KW-1133">Transmembrane helix</keyword>
<keyword evidence="4" id="KW-1185">Reference proteome</keyword>
<dbReference type="Proteomes" id="UP000070134">
    <property type="component" value="Chromosome"/>
</dbReference>
<keyword evidence="2" id="KW-0472">Membrane</keyword>
<dbReference type="STRING" id="37927.SA2016_3472"/>
<dbReference type="RefSeq" id="WP_141305612.1">
    <property type="nucleotide sequence ID" value="NZ_BJMO01000038.1"/>
</dbReference>
<evidence type="ECO:0000313" key="4">
    <source>
        <dbReference type="Proteomes" id="UP000070134"/>
    </source>
</evidence>
<name>A0A127A8X8_9MICC</name>
<feature type="transmembrane region" description="Helical" evidence="2">
    <location>
        <begin position="61"/>
        <end position="88"/>
    </location>
</feature>
<evidence type="ECO:0000256" key="1">
    <source>
        <dbReference type="SAM" id="MobiDB-lite"/>
    </source>
</evidence>
<evidence type="ECO:0000313" key="3">
    <source>
        <dbReference type="EMBL" id="AMM34132.1"/>
    </source>
</evidence>